<dbReference type="GO" id="GO:0003700">
    <property type="term" value="F:DNA-binding transcription factor activity"/>
    <property type="evidence" value="ECO:0007669"/>
    <property type="project" value="InterPro"/>
</dbReference>
<sequence length="105" mass="11978">MNTNSSNKSLEVMKKNANKAEKMLKLLANERRLLILCHLLKKECSVGELVSHLGLSQSALSQHLAKMRKEAIVNTKKEGTTIYYRIDRPEVEAILSTLYLIYCKE</sequence>
<dbReference type="Pfam" id="PF01022">
    <property type="entry name" value="HTH_5"/>
    <property type="match status" value="1"/>
</dbReference>
<dbReference type="GO" id="GO:0003677">
    <property type="term" value="F:DNA binding"/>
    <property type="evidence" value="ECO:0007669"/>
    <property type="project" value="UniProtKB-KW"/>
</dbReference>
<dbReference type="PANTHER" id="PTHR33154">
    <property type="entry name" value="TRANSCRIPTIONAL REGULATOR, ARSR FAMILY"/>
    <property type="match status" value="1"/>
</dbReference>
<dbReference type="PRINTS" id="PR00778">
    <property type="entry name" value="HTHARSR"/>
</dbReference>
<dbReference type="SUPFAM" id="SSF46785">
    <property type="entry name" value="Winged helix' DNA-binding domain"/>
    <property type="match status" value="1"/>
</dbReference>
<evidence type="ECO:0000256" key="1">
    <source>
        <dbReference type="ARBA" id="ARBA00023015"/>
    </source>
</evidence>
<dbReference type="STRING" id="456.Ljor_1253"/>
<feature type="domain" description="HTH arsR-type" evidence="4">
    <location>
        <begin position="12"/>
        <end position="105"/>
    </location>
</feature>
<evidence type="ECO:0000256" key="3">
    <source>
        <dbReference type="ARBA" id="ARBA00023163"/>
    </source>
</evidence>
<gene>
    <name evidence="5" type="primary">bigR</name>
    <name evidence="5" type="ORF">Ljor_1253</name>
</gene>
<keyword evidence="3" id="KW-0804">Transcription</keyword>
<organism evidence="5 6">
    <name type="scientific">Legionella jordanis</name>
    <dbReference type="NCBI Taxonomy" id="456"/>
    <lineage>
        <taxon>Bacteria</taxon>
        <taxon>Pseudomonadati</taxon>
        <taxon>Pseudomonadota</taxon>
        <taxon>Gammaproteobacteria</taxon>
        <taxon>Legionellales</taxon>
        <taxon>Legionellaceae</taxon>
        <taxon>Legionella</taxon>
    </lineage>
</organism>
<comment type="caution">
    <text evidence="5">The sequence shown here is derived from an EMBL/GenBank/DDBJ whole genome shotgun (WGS) entry which is preliminary data.</text>
</comment>
<dbReference type="PANTHER" id="PTHR33154:SF28">
    <property type="entry name" value="HTH-TYPE TRANSCRIPTIONAL REGULATOR YGAV-RELATED"/>
    <property type="match status" value="1"/>
</dbReference>
<name>A0A0W0V9Z0_9GAMM</name>
<evidence type="ECO:0000259" key="4">
    <source>
        <dbReference type="PROSITE" id="PS50987"/>
    </source>
</evidence>
<dbReference type="OrthoDB" id="9796124at2"/>
<dbReference type="Gene3D" id="1.10.10.10">
    <property type="entry name" value="Winged helix-like DNA-binding domain superfamily/Winged helix DNA-binding domain"/>
    <property type="match status" value="1"/>
</dbReference>
<proteinExistence type="predicted"/>
<accession>A0A0W0V9Z0</accession>
<dbReference type="InterPro" id="IPR051081">
    <property type="entry name" value="HTH_MetalResp_TranReg"/>
</dbReference>
<protein>
    <submittedName>
        <fullName evidence="5">Biofilm growth-associated repressor</fullName>
    </submittedName>
</protein>
<dbReference type="NCBIfam" id="NF033788">
    <property type="entry name" value="HTH_metalloreg"/>
    <property type="match status" value="1"/>
</dbReference>
<evidence type="ECO:0000256" key="2">
    <source>
        <dbReference type="ARBA" id="ARBA00023125"/>
    </source>
</evidence>
<dbReference type="RefSeq" id="WP_058470754.1">
    <property type="nucleotide sequence ID" value="NZ_LNYJ01000011.1"/>
</dbReference>
<dbReference type="AlphaFoldDB" id="A0A0W0V9Z0"/>
<keyword evidence="1" id="KW-0805">Transcription regulation</keyword>
<dbReference type="InterPro" id="IPR001845">
    <property type="entry name" value="HTH_ArsR_DNA-bd_dom"/>
</dbReference>
<dbReference type="CDD" id="cd00090">
    <property type="entry name" value="HTH_ARSR"/>
    <property type="match status" value="1"/>
</dbReference>
<evidence type="ECO:0000313" key="6">
    <source>
        <dbReference type="Proteomes" id="UP000055035"/>
    </source>
</evidence>
<dbReference type="InterPro" id="IPR036390">
    <property type="entry name" value="WH_DNA-bd_sf"/>
</dbReference>
<dbReference type="EMBL" id="LNYJ01000011">
    <property type="protein sequence ID" value="KTD16947.1"/>
    <property type="molecule type" value="Genomic_DNA"/>
</dbReference>
<evidence type="ECO:0000313" key="5">
    <source>
        <dbReference type="EMBL" id="KTD16947.1"/>
    </source>
</evidence>
<dbReference type="PROSITE" id="PS50987">
    <property type="entry name" value="HTH_ARSR_2"/>
    <property type="match status" value="1"/>
</dbReference>
<keyword evidence="6" id="KW-1185">Reference proteome</keyword>
<reference evidence="5 6" key="1">
    <citation type="submission" date="2015-11" db="EMBL/GenBank/DDBJ databases">
        <title>Genomic analysis of 38 Legionella species identifies large and diverse effector repertoires.</title>
        <authorList>
            <person name="Burstein D."/>
            <person name="Amaro F."/>
            <person name="Zusman T."/>
            <person name="Lifshitz Z."/>
            <person name="Cohen O."/>
            <person name="Gilbert J.A."/>
            <person name="Pupko T."/>
            <person name="Shuman H.A."/>
            <person name="Segal G."/>
        </authorList>
    </citation>
    <scope>NUCLEOTIDE SEQUENCE [LARGE SCALE GENOMIC DNA]</scope>
    <source>
        <strain evidence="5 6">BL-540</strain>
    </source>
</reference>
<dbReference type="PATRIC" id="fig|456.5.peg.1338"/>
<dbReference type="SMART" id="SM00418">
    <property type="entry name" value="HTH_ARSR"/>
    <property type="match status" value="1"/>
</dbReference>
<dbReference type="InterPro" id="IPR011991">
    <property type="entry name" value="ArsR-like_HTH"/>
</dbReference>
<dbReference type="Proteomes" id="UP000055035">
    <property type="component" value="Unassembled WGS sequence"/>
</dbReference>
<dbReference type="InterPro" id="IPR036388">
    <property type="entry name" value="WH-like_DNA-bd_sf"/>
</dbReference>
<keyword evidence="2" id="KW-0238">DNA-binding</keyword>